<evidence type="ECO:0000259" key="1">
    <source>
        <dbReference type="Pfam" id="PF01814"/>
    </source>
</evidence>
<keyword evidence="3" id="KW-1185">Reference proteome</keyword>
<dbReference type="Gene3D" id="1.20.120.520">
    <property type="entry name" value="nmb1532 protein domain like"/>
    <property type="match status" value="1"/>
</dbReference>
<dbReference type="AlphaFoldDB" id="A0A916N9Z7"/>
<evidence type="ECO:0000313" key="3">
    <source>
        <dbReference type="Proteomes" id="UP000742786"/>
    </source>
</evidence>
<sequence>MSDSLLPSAPSLDEPLEILEACHGRIESQLQTLARLLDHLPQHGADTQARQAATAVLRYFNTAGNNHHADEEENLFPLLRLRAGDQPRTEALIAELLHDHEQMTVARTIVLAQLERVTGGDAAALLRADVESMSAIYRAHIAHENTELLPLAARVLTPDDQQNLSRAMTARRE</sequence>
<dbReference type="GO" id="GO:0005886">
    <property type="term" value="C:plasma membrane"/>
    <property type="evidence" value="ECO:0007669"/>
    <property type="project" value="TreeGrafter"/>
</dbReference>
<dbReference type="CDD" id="cd12108">
    <property type="entry name" value="Hr-like"/>
    <property type="match status" value="1"/>
</dbReference>
<dbReference type="Pfam" id="PF01814">
    <property type="entry name" value="Hemerythrin"/>
    <property type="match status" value="1"/>
</dbReference>
<evidence type="ECO:0000313" key="2">
    <source>
        <dbReference type="EMBL" id="CAG4884665.1"/>
    </source>
</evidence>
<gene>
    <name evidence="2" type="ORF">GTOL_12548</name>
</gene>
<reference evidence="2" key="1">
    <citation type="submission" date="2021-04" db="EMBL/GenBank/DDBJ databases">
        <authorList>
            <person name="Hornung B."/>
        </authorList>
    </citation>
    <scope>NUCLEOTIDE SEQUENCE</scope>
    <source>
        <strain evidence="2">G5G6</strain>
    </source>
</reference>
<dbReference type="PANTHER" id="PTHR39966:SF1">
    <property type="entry name" value="HEMERYTHRIN-LIKE DOMAIN-CONTAINING PROTEIN"/>
    <property type="match status" value="1"/>
</dbReference>
<name>A0A916N9Z7_9PROT</name>
<organism evidence="2 3">
    <name type="scientific">Georgfuchsia toluolica</name>
    <dbReference type="NCBI Taxonomy" id="424218"/>
    <lineage>
        <taxon>Bacteria</taxon>
        <taxon>Pseudomonadati</taxon>
        <taxon>Pseudomonadota</taxon>
        <taxon>Betaproteobacteria</taxon>
        <taxon>Nitrosomonadales</taxon>
        <taxon>Sterolibacteriaceae</taxon>
        <taxon>Georgfuchsia</taxon>
    </lineage>
</organism>
<dbReference type="PANTHER" id="PTHR39966">
    <property type="entry name" value="BLL2471 PROTEIN-RELATED"/>
    <property type="match status" value="1"/>
</dbReference>
<proteinExistence type="predicted"/>
<dbReference type="InterPro" id="IPR012312">
    <property type="entry name" value="Hemerythrin-like"/>
</dbReference>
<protein>
    <submittedName>
        <fullName evidence="2">Hemerythrin HHE cation binding domain-containing protein</fullName>
    </submittedName>
</protein>
<dbReference type="Proteomes" id="UP000742786">
    <property type="component" value="Unassembled WGS sequence"/>
</dbReference>
<accession>A0A916N9Z7</accession>
<feature type="domain" description="Hemerythrin-like" evidence="1">
    <location>
        <begin position="15"/>
        <end position="152"/>
    </location>
</feature>
<dbReference type="EMBL" id="CAJQUM010000001">
    <property type="protein sequence ID" value="CAG4884665.1"/>
    <property type="molecule type" value="Genomic_DNA"/>
</dbReference>
<comment type="caution">
    <text evidence="2">The sequence shown here is derived from an EMBL/GenBank/DDBJ whole genome shotgun (WGS) entry which is preliminary data.</text>
</comment>
<dbReference type="RefSeq" id="WP_220636490.1">
    <property type="nucleotide sequence ID" value="NZ_CAJQUM010000001.1"/>
</dbReference>